<feature type="region of interest" description="Disordered" evidence="1">
    <location>
        <begin position="261"/>
        <end position="287"/>
    </location>
</feature>
<proteinExistence type="predicted"/>
<feature type="compositionally biased region" description="Low complexity" evidence="1">
    <location>
        <begin position="18"/>
        <end position="28"/>
    </location>
</feature>
<protein>
    <submittedName>
        <fullName evidence="2">Uncharacterized protein</fullName>
    </submittedName>
</protein>
<accession>A0A7S4W055</accession>
<evidence type="ECO:0000256" key="1">
    <source>
        <dbReference type="SAM" id="MobiDB-lite"/>
    </source>
</evidence>
<gene>
    <name evidence="2" type="ORF">AMON00008_LOCUS43259</name>
</gene>
<feature type="region of interest" description="Disordered" evidence="1">
    <location>
        <begin position="1"/>
        <end position="133"/>
    </location>
</feature>
<feature type="compositionally biased region" description="Pro residues" evidence="1">
    <location>
        <begin position="29"/>
        <end position="45"/>
    </location>
</feature>
<dbReference type="EMBL" id="HBNR01061416">
    <property type="protein sequence ID" value="CAE4630791.1"/>
    <property type="molecule type" value="Transcribed_RNA"/>
</dbReference>
<feature type="compositionally biased region" description="Low complexity" evidence="1">
    <location>
        <begin position="117"/>
        <end position="133"/>
    </location>
</feature>
<organism evidence="2">
    <name type="scientific">Alexandrium monilatum</name>
    <dbReference type="NCBI Taxonomy" id="311494"/>
    <lineage>
        <taxon>Eukaryota</taxon>
        <taxon>Sar</taxon>
        <taxon>Alveolata</taxon>
        <taxon>Dinophyceae</taxon>
        <taxon>Gonyaulacales</taxon>
        <taxon>Pyrocystaceae</taxon>
        <taxon>Alexandrium</taxon>
    </lineage>
</organism>
<evidence type="ECO:0000313" key="2">
    <source>
        <dbReference type="EMBL" id="CAE4630791.1"/>
    </source>
</evidence>
<feature type="compositionally biased region" description="Gly residues" evidence="1">
    <location>
        <begin position="274"/>
        <end position="287"/>
    </location>
</feature>
<dbReference type="AlphaFoldDB" id="A0A7S4W055"/>
<feature type="compositionally biased region" description="Polar residues" evidence="1">
    <location>
        <begin position="87"/>
        <end position="96"/>
    </location>
</feature>
<name>A0A7S4W055_9DINO</name>
<feature type="compositionally biased region" description="Low complexity" evidence="1">
    <location>
        <begin position="347"/>
        <end position="366"/>
    </location>
</feature>
<reference evidence="2" key="1">
    <citation type="submission" date="2021-01" db="EMBL/GenBank/DDBJ databases">
        <authorList>
            <person name="Corre E."/>
            <person name="Pelletier E."/>
            <person name="Niang G."/>
            <person name="Scheremetjew M."/>
            <person name="Finn R."/>
            <person name="Kale V."/>
            <person name="Holt S."/>
            <person name="Cochrane G."/>
            <person name="Meng A."/>
            <person name="Brown T."/>
            <person name="Cohen L."/>
        </authorList>
    </citation>
    <scope>NUCLEOTIDE SEQUENCE</scope>
    <source>
        <strain evidence="2">CCMP3105</strain>
    </source>
</reference>
<sequence length="583" mass="59346">MDKWMSKILAEKGPPLVALQPASAELPAQPQPEPPAAPMPAPVPEPLTGRESTHSGPEQQKAVYKTRASTPGSIGASHEPPQAAPPSRQSLATSTRPELRHKSQSPLPCEGRRPAAPRSVPPGSGARPGAAATALAPTIPRGAAQPPAVSGSGTGAAGQGLDGMVTVMQLPKRAPPALAGRALQPQARNPSMGPISEATRHVADSGAARIGEATRHISVDQGIPLGESMRRQGASGASSPLGGSMMFNVAPAMAIPRAQTFGNQKPVPHSGAPSGAGGLSAGSGGAAVGSVQAQRSSSFSAYAGADGRPSGSSGTYSAAGPVPAAKSPYGGGARRGLSPVRSPAPVAPHRAQQPTPAQPAQAPPSQMTVQAVPPPITPQHKQGYPGEPRPGLEVSQRMQRANDLQHRFTGNKTQAAPPPAQLPLSVNLNTPSLLNWAKEQAYRGPPARLAPAHEMLPEEGMESPLGDGDPLGMGMGMATLHNLPPPPRSAPAAAEAAAAYGGGSGCEAGGGGGSLQFSLTVLTSDNRWESLSFFARDDLERQANAFLQSKGLKPAFRSGLVAKMQSMIAMRQTSSSVDIVDLI</sequence>
<feature type="region of interest" description="Disordered" evidence="1">
    <location>
        <begin position="301"/>
        <end position="399"/>
    </location>
</feature>
<feature type="region of interest" description="Disordered" evidence="1">
    <location>
        <begin position="182"/>
        <end position="240"/>
    </location>
</feature>